<comment type="caution">
    <text evidence="2">The sequence shown here is derived from an EMBL/GenBank/DDBJ whole genome shotgun (WGS) entry which is preliminary data.</text>
</comment>
<sequence length="151" mass="17069">MKTLTSLLLASALVAAPIATSYAHQHTDKSDMPMMDGQMMKKMQTHMEEMQAVLDAVKSESDPEKREAMLHEHAQKMQDMMGMMEGKDSMGMKDGKGMKGGMGMEHKHSDMSTDEKMKMMEQRMAMMEDMMGQMMGHTAEKAKPIHKHKKN</sequence>
<reference evidence="3" key="1">
    <citation type="journal article" date="2020" name="Int. J. Syst. Evol. Microbiol.">
        <title>Alteromonas alba sp. nov., a marine bacterium isolated from the seawater of the West Pacific Ocean.</title>
        <authorList>
            <person name="Sun C."/>
            <person name="Wu Y.-H."/>
            <person name="Xamxidin M."/>
            <person name="Cheng H."/>
            <person name="Xu X.-W."/>
        </authorList>
    </citation>
    <scope>NUCLEOTIDE SEQUENCE [LARGE SCALE GENOMIC DNA]</scope>
    <source>
        <strain evidence="3">190</strain>
    </source>
</reference>
<gene>
    <name evidence="2" type="ORF">C6Y40_14785</name>
</gene>
<organism evidence="2 3">
    <name type="scientific">Alteromonas alba</name>
    <dbReference type="NCBI Taxonomy" id="2079529"/>
    <lineage>
        <taxon>Bacteria</taxon>
        <taxon>Pseudomonadati</taxon>
        <taxon>Pseudomonadota</taxon>
        <taxon>Gammaproteobacteria</taxon>
        <taxon>Alteromonadales</taxon>
        <taxon>Alteromonadaceae</taxon>
        <taxon>Alteromonas/Salinimonas group</taxon>
        <taxon>Alteromonas</taxon>
    </lineage>
</organism>
<dbReference type="Proteomes" id="UP000238949">
    <property type="component" value="Unassembled WGS sequence"/>
</dbReference>
<keyword evidence="3" id="KW-1185">Reference proteome</keyword>
<dbReference type="AlphaFoldDB" id="A0A2S9V8L4"/>
<dbReference type="OrthoDB" id="6336760at2"/>
<feature type="chain" id="PRO_5015717902" evidence="1">
    <location>
        <begin position="24"/>
        <end position="151"/>
    </location>
</feature>
<evidence type="ECO:0000313" key="3">
    <source>
        <dbReference type="Proteomes" id="UP000238949"/>
    </source>
</evidence>
<feature type="signal peptide" evidence="1">
    <location>
        <begin position="1"/>
        <end position="23"/>
    </location>
</feature>
<dbReference type="EMBL" id="PVNP01000160">
    <property type="protein sequence ID" value="PRO72817.1"/>
    <property type="molecule type" value="Genomic_DNA"/>
</dbReference>
<accession>A0A2S9V8L4</accession>
<proteinExistence type="predicted"/>
<dbReference type="RefSeq" id="WP_105935250.1">
    <property type="nucleotide sequence ID" value="NZ_PVNP01000160.1"/>
</dbReference>
<name>A0A2S9V8L4_9ALTE</name>
<evidence type="ECO:0000313" key="2">
    <source>
        <dbReference type="EMBL" id="PRO72817.1"/>
    </source>
</evidence>
<protein>
    <submittedName>
        <fullName evidence="2">Uncharacterized protein</fullName>
    </submittedName>
</protein>
<evidence type="ECO:0000256" key="1">
    <source>
        <dbReference type="SAM" id="SignalP"/>
    </source>
</evidence>
<keyword evidence="1" id="KW-0732">Signal</keyword>